<protein>
    <recommendedName>
        <fullName evidence="4">5-bromo-4-chloroindolyl phosphate hydrolysis protein</fullName>
    </recommendedName>
</protein>
<proteinExistence type="predicted"/>
<dbReference type="RefSeq" id="WP_228104371.1">
    <property type="nucleotide sequence ID" value="NZ_CP101637.1"/>
</dbReference>
<feature type="transmembrane region" description="Helical" evidence="1">
    <location>
        <begin position="81"/>
        <end position="104"/>
    </location>
</feature>
<sequence length="386" mass="44118">MNKKDFSNLEDQIMSTVSSALKAIDVANLKRDINYKTEDTLNQFKSKFNEYGVKYMGLNKKSKNDISKYISKRPAGSISGILYIVFGAGGSVIYGSSVGLYLIANSLFSNYIVGSQVVTGVLVLFFVGSVGLLLKGINVRKRVKRFKTYVRFIDDNSYFLIEDLARFVKEKKSFVLKDLRKMIDLGMFLEGHIDEEKTCFMLNDEVYSDYLNLKKEQIAKETNKEKLKEEIDNSGKEEIESTIKIGRNYIEQIKAVRNELYREEIAIKLDKLGNIGDQILNQVEKNPKKTQEVNKFINHYLPITIKLINSYRELNNQVVQGDNIKHAKIEIEKSIDLINNAFENLLDDLFEDVVLDISTDISVLKTLFKQEGLGDEDFKKGGIKNE</sequence>
<accession>A0ABY9PWR6</accession>
<name>A0ABY9PWR6_9FIRM</name>
<dbReference type="EMBL" id="CP101637">
    <property type="protein sequence ID" value="WMT80107.1"/>
    <property type="molecule type" value="Genomic_DNA"/>
</dbReference>
<organism evidence="2 3">
    <name type="scientific">Terrisporobacter mayombei</name>
    <dbReference type="NCBI Taxonomy" id="1541"/>
    <lineage>
        <taxon>Bacteria</taxon>
        <taxon>Bacillati</taxon>
        <taxon>Bacillota</taxon>
        <taxon>Clostridia</taxon>
        <taxon>Peptostreptococcales</taxon>
        <taxon>Peptostreptococcaceae</taxon>
        <taxon>Terrisporobacter</taxon>
    </lineage>
</organism>
<keyword evidence="3" id="KW-1185">Reference proteome</keyword>
<evidence type="ECO:0000313" key="3">
    <source>
        <dbReference type="Proteomes" id="UP001235030"/>
    </source>
</evidence>
<keyword evidence="1" id="KW-0472">Membrane</keyword>
<dbReference type="InterPro" id="IPR018770">
    <property type="entry name" value="ChloroindolylP_hydrolase"/>
</dbReference>
<keyword evidence="1" id="KW-0812">Transmembrane</keyword>
<feature type="transmembrane region" description="Helical" evidence="1">
    <location>
        <begin position="116"/>
        <end position="137"/>
    </location>
</feature>
<keyword evidence="1" id="KW-1133">Transmembrane helix</keyword>
<reference evidence="2 3" key="1">
    <citation type="submission" date="2022-07" db="EMBL/GenBank/DDBJ databases">
        <title>Genome sequence of Terrisporobacter mayombei DSM6539.</title>
        <authorList>
            <person name="Boeer T."/>
            <person name="Bengelsdorf F.R."/>
            <person name="Daniel R."/>
            <person name="Poehlein A."/>
        </authorList>
    </citation>
    <scope>NUCLEOTIDE SEQUENCE [LARGE SCALE GENOMIC DNA]</scope>
    <source>
        <strain evidence="2 3">DSM 6539</strain>
    </source>
</reference>
<gene>
    <name evidence="2" type="ORF">TEMA_04200</name>
</gene>
<evidence type="ECO:0008006" key="4">
    <source>
        <dbReference type="Google" id="ProtNLM"/>
    </source>
</evidence>
<evidence type="ECO:0000256" key="1">
    <source>
        <dbReference type="SAM" id="Phobius"/>
    </source>
</evidence>
<dbReference type="Proteomes" id="UP001235030">
    <property type="component" value="Chromosome"/>
</dbReference>
<evidence type="ECO:0000313" key="2">
    <source>
        <dbReference type="EMBL" id="WMT80107.1"/>
    </source>
</evidence>
<dbReference type="Pfam" id="PF10112">
    <property type="entry name" value="Halogen_Hydrol"/>
    <property type="match status" value="1"/>
</dbReference>